<name>A0A8J3FT78_9ACTN</name>
<organism evidence="1 2">
    <name type="scientific">Mangrovihabitans endophyticus</name>
    <dbReference type="NCBI Taxonomy" id="1751298"/>
    <lineage>
        <taxon>Bacteria</taxon>
        <taxon>Bacillati</taxon>
        <taxon>Actinomycetota</taxon>
        <taxon>Actinomycetes</taxon>
        <taxon>Micromonosporales</taxon>
        <taxon>Micromonosporaceae</taxon>
        <taxon>Mangrovihabitans</taxon>
    </lineage>
</organism>
<evidence type="ECO:0000313" key="2">
    <source>
        <dbReference type="Proteomes" id="UP000656042"/>
    </source>
</evidence>
<dbReference type="RefSeq" id="WP_189083199.1">
    <property type="nucleotide sequence ID" value="NZ_BMMX01000109.1"/>
</dbReference>
<dbReference type="AlphaFoldDB" id="A0A8J3FT78"/>
<reference evidence="1" key="1">
    <citation type="journal article" date="2014" name="Int. J. Syst. Evol. Microbiol.">
        <title>Complete genome sequence of Corynebacterium casei LMG S-19264T (=DSM 44701T), isolated from a smear-ripened cheese.</title>
        <authorList>
            <consortium name="US DOE Joint Genome Institute (JGI-PGF)"/>
            <person name="Walter F."/>
            <person name="Albersmeier A."/>
            <person name="Kalinowski J."/>
            <person name="Ruckert C."/>
        </authorList>
    </citation>
    <scope>NUCLEOTIDE SEQUENCE</scope>
    <source>
        <strain evidence="1">CGMCC 4.7299</strain>
    </source>
</reference>
<dbReference type="EMBL" id="BMMX01000109">
    <property type="protein sequence ID" value="GGL21407.1"/>
    <property type="molecule type" value="Genomic_DNA"/>
</dbReference>
<comment type="caution">
    <text evidence="1">The sequence shown here is derived from an EMBL/GenBank/DDBJ whole genome shotgun (WGS) entry which is preliminary data.</text>
</comment>
<keyword evidence="2" id="KW-1185">Reference proteome</keyword>
<proteinExistence type="predicted"/>
<dbReference type="Proteomes" id="UP000656042">
    <property type="component" value="Unassembled WGS sequence"/>
</dbReference>
<evidence type="ECO:0008006" key="3">
    <source>
        <dbReference type="Google" id="ProtNLM"/>
    </source>
</evidence>
<evidence type="ECO:0000313" key="1">
    <source>
        <dbReference type="EMBL" id="GGL21407.1"/>
    </source>
</evidence>
<accession>A0A8J3FT78</accession>
<gene>
    <name evidence="1" type="ORF">GCM10012284_65030</name>
</gene>
<protein>
    <recommendedName>
        <fullName evidence="3">Excreted virulence factor EspC, type VII ESX diderm</fullName>
    </recommendedName>
</protein>
<sequence length="346" mass="37446">MSIQVETPYLRAYAARIDANCDTALADMARYAHTHCRNVDGLDGALTPARPVLESLADDTRDLIAAAQNGLRRTADDLRRCATDYDHADGTAAETLWSLTPAWTTPDTWHELDRTVPATASTGEAGAELTLMPPPYTPDAAEAENNLKSLFGTVNTVIEKLTGYDLLGAALPLLLGDWGALKRIARAYGELETGWSLVAADLNDGMDALSPHWNSTTGGTGGASQAFDYHLRHRWTAAQTADTMQQMCESMAAEYEHTIKGMLYILNLWLSRLQKGIGKIMVAASWAKLAAALYSVVSSVYDLICDGVALAVEQVQMFIEGSQMIAAATVTMRHRMNGDFDALATD</sequence>
<reference evidence="1" key="2">
    <citation type="submission" date="2020-09" db="EMBL/GenBank/DDBJ databases">
        <authorList>
            <person name="Sun Q."/>
            <person name="Zhou Y."/>
        </authorList>
    </citation>
    <scope>NUCLEOTIDE SEQUENCE</scope>
    <source>
        <strain evidence="1">CGMCC 4.7299</strain>
    </source>
</reference>